<feature type="transmembrane region" description="Helical" evidence="6">
    <location>
        <begin position="231"/>
        <end position="250"/>
    </location>
</feature>
<dbReference type="Proteomes" id="UP000287233">
    <property type="component" value="Chromosome"/>
</dbReference>
<dbReference type="Pfam" id="PF00892">
    <property type="entry name" value="EamA"/>
    <property type="match status" value="2"/>
</dbReference>
<keyword evidence="5 6" id="KW-0472">Membrane</keyword>
<proteinExistence type="predicted"/>
<evidence type="ECO:0000313" key="8">
    <source>
        <dbReference type="EMBL" id="QAA76125.1"/>
    </source>
</evidence>
<feature type="transmembrane region" description="Helical" evidence="6">
    <location>
        <begin position="115"/>
        <end position="133"/>
    </location>
</feature>
<feature type="transmembrane region" description="Helical" evidence="6">
    <location>
        <begin position="62"/>
        <end position="83"/>
    </location>
</feature>
<dbReference type="InterPro" id="IPR037185">
    <property type="entry name" value="EmrE-like"/>
</dbReference>
<organism evidence="8 9">
    <name type="scientific">Bipolaricaulis sibiricus</name>
    <dbReference type="NCBI Taxonomy" id="2501609"/>
    <lineage>
        <taxon>Bacteria</taxon>
        <taxon>Candidatus Bipolaricaulota</taxon>
        <taxon>Candidatus Bipolaricaulia</taxon>
        <taxon>Candidatus Bipolaricaulales</taxon>
        <taxon>Candidatus Bipolaricaulaceae</taxon>
        <taxon>Candidatus Bipolaricaulis</taxon>
    </lineage>
</organism>
<evidence type="ECO:0000256" key="1">
    <source>
        <dbReference type="ARBA" id="ARBA00004651"/>
    </source>
</evidence>
<evidence type="ECO:0000256" key="3">
    <source>
        <dbReference type="ARBA" id="ARBA00022692"/>
    </source>
</evidence>
<gene>
    <name evidence="8" type="ORF">BIP78_0359</name>
</gene>
<evidence type="ECO:0000256" key="4">
    <source>
        <dbReference type="ARBA" id="ARBA00022989"/>
    </source>
</evidence>
<evidence type="ECO:0000256" key="6">
    <source>
        <dbReference type="SAM" id="Phobius"/>
    </source>
</evidence>
<feature type="transmembrane region" description="Helical" evidence="6">
    <location>
        <begin position="89"/>
        <end position="108"/>
    </location>
</feature>
<feature type="transmembrane region" description="Helical" evidence="6">
    <location>
        <begin position="30"/>
        <end position="50"/>
    </location>
</feature>
<keyword evidence="4 6" id="KW-1133">Transmembrane helix</keyword>
<dbReference type="AlphaFoldDB" id="A0A410FSR4"/>
<sequence>MVTLALLLASAVWGWTFVLVKDALQEVGPLWFLALRFTLATLLALPLLWGRREARRRRNWRWGALLGLALFGGYALQTWGLVFTTAQKSGLITGLSVVLVPLVAWAFGRRPSGRAWIGVALAGSGVALLALGGDALAGGSWWGDVLTALCAIAFALHLVLLDRYAKEGDPQALLAPQLALVALLSLAGAGWQREVTFAFSSLVWIALGVTAALATTGAFALVLWAGRRASAARMAIVLSTEPAFAALFGWWLLGEVLLPVQLAGGVLVMAGILSQRS</sequence>
<dbReference type="EMBL" id="CP034928">
    <property type="protein sequence ID" value="QAA76125.1"/>
    <property type="molecule type" value="Genomic_DNA"/>
</dbReference>
<comment type="subcellular location">
    <subcellularLocation>
        <location evidence="1">Cell membrane</location>
        <topology evidence="1">Multi-pass membrane protein</topology>
    </subcellularLocation>
</comment>
<dbReference type="KEGG" id="bih:BIP78_0359"/>
<evidence type="ECO:0000259" key="7">
    <source>
        <dbReference type="Pfam" id="PF00892"/>
    </source>
</evidence>
<feature type="transmembrane region" description="Helical" evidence="6">
    <location>
        <begin position="197"/>
        <end position="224"/>
    </location>
</feature>
<evidence type="ECO:0000256" key="2">
    <source>
        <dbReference type="ARBA" id="ARBA00022475"/>
    </source>
</evidence>
<dbReference type="InterPro" id="IPR051258">
    <property type="entry name" value="Diverse_Substrate_Transporter"/>
</dbReference>
<reference evidence="9" key="1">
    <citation type="submission" date="2018-12" db="EMBL/GenBank/DDBJ databases">
        <title>Complete genome sequence of an uncultured bacterium of the candidate phylum Bipolaricaulota.</title>
        <authorList>
            <person name="Kadnikov V.V."/>
            <person name="Mardanov A.V."/>
            <person name="Beletsky A.V."/>
            <person name="Frank Y.A."/>
            <person name="Karnachuk O.V."/>
            <person name="Ravin N.V."/>
        </authorList>
    </citation>
    <scope>NUCLEOTIDE SEQUENCE [LARGE SCALE GENOMIC DNA]</scope>
</reference>
<keyword evidence="2" id="KW-1003">Cell membrane</keyword>
<evidence type="ECO:0000256" key="5">
    <source>
        <dbReference type="ARBA" id="ARBA00023136"/>
    </source>
</evidence>
<protein>
    <recommendedName>
        <fullName evidence="7">EamA domain-containing protein</fullName>
    </recommendedName>
</protein>
<name>A0A410FSR4_BIPS1</name>
<dbReference type="SUPFAM" id="SSF103481">
    <property type="entry name" value="Multidrug resistance efflux transporter EmrE"/>
    <property type="match status" value="2"/>
</dbReference>
<accession>A0A410FSR4</accession>
<feature type="domain" description="EamA" evidence="7">
    <location>
        <begin position="141"/>
        <end position="273"/>
    </location>
</feature>
<dbReference type="GO" id="GO:0005886">
    <property type="term" value="C:plasma membrane"/>
    <property type="evidence" value="ECO:0007669"/>
    <property type="project" value="UniProtKB-SubCell"/>
</dbReference>
<feature type="domain" description="EamA" evidence="7">
    <location>
        <begin position="4"/>
        <end position="130"/>
    </location>
</feature>
<dbReference type="InterPro" id="IPR000620">
    <property type="entry name" value="EamA_dom"/>
</dbReference>
<dbReference type="PANTHER" id="PTHR42920">
    <property type="entry name" value="OS03G0707200 PROTEIN-RELATED"/>
    <property type="match status" value="1"/>
</dbReference>
<feature type="transmembrane region" description="Helical" evidence="6">
    <location>
        <begin position="172"/>
        <end position="191"/>
    </location>
</feature>
<feature type="transmembrane region" description="Helical" evidence="6">
    <location>
        <begin position="139"/>
        <end position="160"/>
    </location>
</feature>
<dbReference type="PANTHER" id="PTHR42920:SF5">
    <property type="entry name" value="EAMA DOMAIN-CONTAINING PROTEIN"/>
    <property type="match status" value="1"/>
</dbReference>
<feature type="transmembrane region" description="Helical" evidence="6">
    <location>
        <begin position="256"/>
        <end position="274"/>
    </location>
</feature>
<keyword evidence="3 6" id="KW-0812">Transmembrane</keyword>
<evidence type="ECO:0000313" key="9">
    <source>
        <dbReference type="Proteomes" id="UP000287233"/>
    </source>
</evidence>